<dbReference type="AlphaFoldDB" id="A0A371E017"/>
<sequence length="783" mass="84771">MTMVYPTSFHPCLVLIIFCLMFFIPLAIEAKDVGFSVNLVRKNSQLRVSTKANTPESPINANLGHYLMEISIGTPPFTIHAIADTGSDLTWTQCLPCKNCYKQRNPMFDPQKSTSYSNISCDSKLCHQLDTGVCSPEKRCNYTYAYASAAITQGVLAQETITLTSTTGKPVPLKGFVFGCGHNDTGGFNDKEMGIIGLGGGSVSLISQIGSSFGGKRFSQCLVPFDTDVSVSSKMSFGEGSQVSGTGVVSTPLVAKQDKTPYFITLLGISVENEYLHFNGSSQIVAKGNMFIDSGTPPTILPTQLYDRVVTHVRSHVALTPITDDPELGPQLCYRTNTNLDGPLLTAHFEGADVPLSPIQTFISPKDGVFCFGFTNTSSDVGIYGNFAQSNYLIGVELIRHNSPNSPFYKLHELVRRKKSYAPNGAFTRVTSNNGDYLMKLTLGTPPVDVYGLVDTGSDLVWAQCTPCRSCYIQKSPMFEPLRSKTYTPIPCDSDQCNSLFAHSCSPQKLCSYTYSYADSSVTKGVLARETVTFSSTNDEPVVVGDIIFGCGHSNSGTFNENDMGMIGMGGGPLSLVSQIGNLYGSRRFSQCLIPFHADPNTSGTISFGDASDVSGEGVVTTPLVSEEGQTPYLVTLEGISVGDTFVSFNSSEMLSKGNIMIDSGTPATYLPQEFYDRLVEELKVQINLLPIDDDPDLGTQLCYTSETNLEGPILIAHFEGADVQLTPIQTFIPPKDGVFCFAMAGNTEGDYIFGNFAQSNILIGYDLDRKTVSFKPTDCTNQ</sequence>
<feature type="domain" description="Peptidase A1" evidence="10">
    <location>
        <begin position="437"/>
        <end position="776"/>
    </location>
</feature>
<name>A0A371E017_MUCPR</name>
<dbReference type="FunFam" id="2.40.70.10:FF:000050">
    <property type="entry name" value="Aspartic proteinase CDR1"/>
    <property type="match status" value="1"/>
</dbReference>
<dbReference type="PANTHER" id="PTHR47967">
    <property type="entry name" value="OS07G0603500 PROTEIN-RELATED"/>
    <property type="match status" value="1"/>
</dbReference>
<comment type="caution">
    <text evidence="11">The sequence shown here is derived from an EMBL/GenBank/DDBJ whole genome shotgun (WGS) entry which is preliminary data.</text>
</comment>
<dbReference type="Pfam" id="PF14541">
    <property type="entry name" value="TAXi_C"/>
    <property type="match status" value="2"/>
</dbReference>
<dbReference type="EMBL" id="QJKJ01017849">
    <property type="protein sequence ID" value="RDX58088.1"/>
    <property type="molecule type" value="Genomic_DNA"/>
</dbReference>
<dbReference type="Proteomes" id="UP000257109">
    <property type="component" value="Unassembled WGS sequence"/>
</dbReference>
<reference evidence="11" key="1">
    <citation type="submission" date="2018-05" db="EMBL/GenBank/DDBJ databases">
        <title>Draft genome of Mucuna pruriens seed.</title>
        <authorList>
            <person name="Nnadi N.E."/>
            <person name="Vos R."/>
            <person name="Hasami M.H."/>
            <person name="Devisetty U.K."/>
            <person name="Aguiy J.C."/>
        </authorList>
    </citation>
    <scope>NUCLEOTIDE SEQUENCE [LARGE SCALE GENOMIC DNA]</scope>
    <source>
        <strain evidence="11">JCA_2017</strain>
    </source>
</reference>
<evidence type="ECO:0000256" key="7">
    <source>
        <dbReference type="ARBA" id="ARBA00022801"/>
    </source>
</evidence>
<feature type="domain" description="Peptidase A1" evidence="10">
    <location>
        <begin position="66"/>
        <end position="406"/>
    </location>
</feature>
<keyword evidence="7" id="KW-0378">Hydrolase</keyword>
<keyword evidence="12" id="KW-1185">Reference proteome</keyword>
<evidence type="ECO:0000313" key="12">
    <source>
        <dbReference type="Proteomes" id="UP000257109"/>
    </source>
</evidence>
<accession>A0A371E017</accession>
<evidence type="ECO:0000313" key="11">
    <source>
        <dbReference type="EMBL" id="RDX58088.1"/>
    </source>
</evidence>
<dbReference type="InterPro" id="IPR033121">
    <property type="entry name" value="PEPTIDASE_A1"/>
</dbReference>
<organism evidence="11 12">
    <name type="scientific">Mucuna pruriens</name>
    <name type="common">Velvet bean</name>
    <name type="synonym">Dolichos pruriens</name>
    <dbReference type="NCBI Taxonomy" id="157652"/>
    <lineage>
        <taxon>Eukaryota</taxon>
        <taxon>Viridiplantae</taxon>
        <taxon>Streptophyta</taxon>
        <taxon>Embryophyta</taxon>
        <taxon>Tracheophyta</taxon>
        <taxon>Spermatophyta</taxon>
        <taxon>Magnoliopsida</taxon>
        <taxon>eudicotyledons</taxon>
        <taxon>Gunneridae</taxon>
        <taxon>Pentapetalae</taxon>
        <taxon>rosids</taxon>
        <taxon>fabids</taxon>
        <taxon>Fabales</taxon>
        <taxon>Fabaceae</taxon>
        <taxon>Papilionoideae</taxon>
        <taxon>50 kb inversion clade</taxon>
        <taxon>NPAAA clade</taxon>
        <taxon>indigoferoid/millettioid clade</taxon>
        <taxon>Phaseoleae</taxon>
        <taxon>Mucuna</taxon>
    </lineage>
</organism>
<keyword evidence="6" id="KW-0064">Aspartyl protease</keyword>
<feature type="non-terminal residue" evidence="11">
    <location>
        <position position="1"/>
    </location>
</feature>
<keyword evidence="5 9" id="KW-0732">Signal</keyword>
<keyword evidence="4" id="KW-0645">Protease</keyword>
<dbReference type="SUPFAM" id="SSF50630">
    <property type="entry name" value="Acid proteases"/>
    <property type="match status" value="2"/>
</dbReference>
<dbReference type="InterPro" id="IPR021109">
    <property type="entry name" value="Peptidase_aspartic_dom_sf"/>
</dbReference>
<dbReference type="Gene3D" id="2.40.70.10">
    <property type="entry name" value="Acid Proteases"/>
    <property type="match status" value="4"/>
</dbReference>
<feature type="signal peptide" evidence="9">
    <location>
        <begin position="1"/>
        <end position="30"/>
    </location>
</feature>
<evidence type="ECO:0000256" key="8">
    <source>
        <dbReference type="ARBA" id="ARBA00023180"/>
    </source>
</evidence>
<evidence type="ECO:0000256" key="9">
    <source>
        <dbReference type="SAM" id="SignalP"/>
    </source>
</evidence>
<dbReference type="OrthoDB" id="2747330at2759"/>
<evidence type="ECO:0000256" key="6">
    <source>
        <dbReference type="ARBA" id="ARBA00022750"/>
    </source>
</evidence>
<dbReference type="InterPro" id="IPR032799">
    <property type="entry name" value="TAXi_C"/>
</dbReference>
<dbReference type="PROSITE" id="PS51767">
    <property type="entry name" value="PEPTIDASE_A1"/>
    <property type="match status" value="2"/>
</dbReference>
<evidence type="ECO:0000256" key="1">
    <source>
        <dbReference type="ARBA" id="ARBA00004613"/>
    </source>
</evidence>
<comment type="subcellular location">
    <subcellularLocation>
        <location evidence="1">Secreted</location>
    </subcellularLocation>
</comment>
<evidence type="ECO:0000256" key="3">
    <source>
        <dbReference type="ARBA" id="ARBA00022525"/>
    </source>
</evidence>
<dbReference type="FunFam" id="2.40.70.10:FF:000031">
    <property type="entry name" value="Aspartyl protease AED1"/>
    <property type="match status" value="1"/>
</dbReference>
<dbReference type="Pfam" id="PF14543">
    <property type="entry name" value="TAXi_N"/>
    <property type="match status" value="2"/>
</dbReference>
<dbReference type="GO" id="GO:0004190">
    <property type="term" value="F:aspartic-type endopeptidase activity"/>
    <property type="evidence" value="ECO:0007669"/>
    <property type="project" value="UniProtKB-KW"/>
</dbReference>
<evidence type="ECO:0000259" key="10">
    <source>
        <dbReference type="PROSITE" id="PS51767"/>
    </source>
</evidence>
<keyword evidence="3" id="KW-0964">Secreted</keyword>
<evidence type="ECO:0000256" key="4">
    <source>
        <dbReference type="ARBA" id="ARBA00022670"/>
    </source>
</evidence>
<evidence type="ECO:0000256" key="5">
    <source>
        <dbReference type="ARBA" id="ARBA00022729"/>
    </source>
</evidence>
<dbReference type="PANTHER" id="PTHR47967:SF86">
    <property type="entry name" value="EUKARYOTIC ASPARTYL PROTEASE FAMILY PROTEIN"/>
    <property type="match status" value="1"/>
</dbReference>
<gene>
    <name evidence="11" type="primary">CDR1</name>
    <name evidence="11" type="ORF">CR513_62621</name>
</gene>
<dbReference type="InterPro" id="IPR032861">
    <property type="entry name" value="TAXi_N"/>
</dbReference>
<dbReference type="GO" id="GO:0006508">
    <property type="term" value="P:proteolysis"/>
    <property type="evidence" value="ECO:0007669"/>
    <property type="project" value="UniProtKB-KW"/>
</dbReference>
<dbReference type="InterPro" id="IPR051708">
    <property type="entry name" value="Plant_Aspart_Prot_A1"/>
</dbReference>
<proteinExistence type="inferred from homology"/>
<protein>
    <submittedName>
        <fullName evidence="11">Aspartic proteinase CDR1</fullName>
    </submittedName>
</protein>
<evidence type="ECO:0000256" key="2">
    <source>
        <dbReference type="ARBA" id="ARBA00007447"/>
    </source>
</evidence>
<keyword evidence="8" id="KW-0325">Glycoprotein</keyword>
<feature type="chain" id="PRO_5017050874" evidence="9">
    <location>
        <begin position="31"/>
        <end position="783"/>
    </location>
</feature>
<comment type="similarity">
    <text evidence="2">Belongs to the peptidase A1 family.</text>
</comment>
<dbReference type="CDD" id="cd05476">
    <property type="entry name" value="pepsin_A_like_plant"/>
    <property type="match status" value="2"/>
</dbReference>
<dbReference type="GO" id="GO:0005576">
    <property type="term" value="C:extracellular region"/>
    <property type="evidence" value="ECO:0007669"/>
    <property type="project" value="UniProtKB-SubCell"/>
</dbReference>
<dbReference type="InterPro" id="IPR034161">
    <property type="entry name" value="Pepsin-like_plant"/>
</dbReference>
<dbReference type="FunFam" id="2.40.70.10:FF:000016">
    <property type="entry name" value="Probable aspartic protease At2g35615"/>
    <property type="match status" value="1"/>
</dbReference>